<protein>
    <recommendedName>
        <fullName evidence="1">RNA-directed DNA polymerase</fullName>
        <ecNumber evidence="1">2.7.7.49</ecNumber>
    </recommendedName>
</protein>
<evidence type="ECO:0000256" key="7">
    <source>
        <dbReference type="ARBA" id="ARBA00022759"/>
    </source>
</evidence>
<dbReference type="EC" id="2.7.7.49" evidence="1"/>
<evidence type="ECO:0000256" key="11">
    <source>
        <dbReference type="SAM" id="MobiDB-lite"/>
    </source>
</evidence>
<keyword evidence="8" id="KW-0378">Hydrolase</keyword>
<dbReference type="Pfam" id="PF17917">
    <property type="entry name" value="RT_RNaseH"/>
    <property type="match status" value="1"/>
</dbReference>
<dbReference type="EMBL" id="CAJNRG010000882">
    <property type="protein sequence ID" value="CAF2021346.1"/>
    <property type="molecule type" value="Genomic_DNA"/>
</dbReference>
<dbReference type="InterPro" id="IPR043128">
    <property type="entry name" value="Rev_trsase/Diguanyl_cyclase"/>
</dbReference>
<dbReference type="InterPro" id="IPR041373">
    <property type="entry name" value="RT_RNaseH"/>
</dbReference>
<evidence type="ECO:0000256" key="3">
    <source>
        <dbReference type="ARBA" id="ARBA00022679"/>
    </source>
</evidence>
<dbReference type="CDD" id="cd09274">
    <property type="entry name" value="RNase_HI_RT_Ty3"/>
    <property type="match status" value="1"/>
</dbReference>
<dbReference type="InterPro" id="IPR051320">
    <property type="entry name" value="Viral_Replic_Matur_Polypro"/>
</dbReference>
<evidence type="ECO:0000259" key="12">
    <source>
        <dbReference type="PROSITE" id="PS50878"/>
    </source>
</evidence>
<dbReference type="InterPro" id="IPR043502">
    <property type="entry name" value="DNA/RNA_pol_sf"/>
</dbReference>
<feature type="compositionally biased region" description="Basic and acidic residues" evidence="11">
    <location>
        <begin position="98"/>
        <end position="132"/>
    </location>
</feature>
<dbReference type="Pfam" id="PF00078">
    <property type="entry name" value="RVT_1"/>
    <property type="match status" value="1"/>
</dbReference>
<name>A0A816MQ62_9BILA</name>
<organism evidence="13 14">
    <name type="scientific">Rotaria magnacalcarata</name>
    <dbReference type="NCBI Taxonomy" id="392030"/>
    <lineage>
        <taxon>Eukaryota</taxon>
        <taxon>Metazoa</taxon>
        <taxon>Spiralia</taxon>
        <taxon>Gnathifera</taxon>
        <taxon>Rotifera</taxon>
        <taxon>Eurotatoria</taxon>
        <taxon>Bdelloidea</taxon>
        <taxon>Philodinida</taxon>
        <taxon>Philodinidae</taxon>
        <taxon>Rotaria</taxon>
    </lineage>
</organism>
<dbReference type="PROSITE" id="PS50878">
    <property type="entry name" value="RT_POL"/>
    <property type="match status" value="1"/>
</dbReference>
<keyword evidence="9" id="KW-0695">RNA-directed DNA polymerase</keyword>
<evidence type="ECO:0000256" key="8">
    <source>
        <dbReference type="ARBA" id="ARBA00022801"/>
    </source>
</evidence>
<dbReference type="SUPFAM" id="SSF50630">
    <property type="entry name" value="Acid proteases"/>
    <property type="match status" value="1"/>
</dbReference>
<evidence type="ECO:0000256" key="5">
    <source>
        <dbReference type="ARBA" id="ARBA00022722"/>
    </source>
</evidence>
<dbReference type="InterPro" id="IPR021109">
    <property type="entry name" value="Peptidase_aspartic_dom_sf"/>
</dbReference>
<dbReference type="Gene3D" id="3.10.10.10">
    <property type="entry name" value="HIV Type 1 Reverse Transcriptase, subunit A, domain 1"/>
    <property type="match status" value="1"/>
</dbReference>
<evidence type="ECO:0000256" key="4">
    <source>
        <dbReference type="ARBA" id="ARBA00022695"/>
    </source>
</evidence>
<dbReference type="CDD" id="cd22744">
    <property type="entry name" value="OTU"/>
    <property type="match status" value="1"/>
</dbReference>
<keyword evidence="10" id="KW-0175">Coiled coil</keyword>
<accession>A0A816MQ62</accession>
<keyword evidence="6" id="KW-0064">Aspartyl protease</keyword>
<sequence>MVMHSPKEKTPRQIIPDQTFVHIETTVQDIEQQVANNELGAVGGNLTPTQTQLQRTPLTSRIPIFNENGEVITNLNKESAEKKKKALEEKIKKVRIQQQKDEAEELQNKRNEELKKKQINDQRAAEKKAKQEELIKKRKEEEEIKKQKAQDDRNKRIEERRQRQEYFDKCKEERRLDEEREKERQKEEALHKEFKFQQNLIRKHASFDIFQQAKEQEKEYLKEIKQQEKSGAIKKVRDERHFQVFNIGFEDIMNEDVDTASQISHNFNESIIDGGLSADENYDEELISKIDMLNIDLKNKNKKGNIVDNQRTRYEQIRNEKLEQDKLFAKMEEKDKLKYTQYFDTLEREIQLEVEKYMALNSENWDDIHSYDLKKYIDEAVRETQPKINNLKSSLKKISNNKDKIVKGVKFDDHILVVCGFKGDSPAGKLSKKAVEKRLPIKFDFNKKNDRAINFDGSRTKYKPEYVKIVPKQLDTQDKNEDSMEVFLAKIFNSSEQEIKNLLEKESEEIIESENFNNKLVNDSTKFNQTNKFINCSEINGKNKDNSLNINLTLKTEIFDCLKDQHKFNNEVVARFSELIDNSSLKFSEINNKLREISLKFFNLFYNVFKFQNECTNWVKDIMNSNDHNMEIITNETFNAFIKSLHITKFSDKQISDLYNIFSKIFDPFFSRELFNNYFNEFNNISENFREIQETNIVKLSKINESVLKPMSTNDSLSSDPTNIIATENTISSENDHNKIIGTEIYNPNEIERLISVGSKEDRGIYNAKALARTAVENYTKTKYPEIFKIFVTINNKTAIAILDSGANASLMTKEGAEYFNVEITDVKNGNFYSEGIAGQIDIKGISSVTVTLHDLQFPPIACRIIDTGHPDYFLTLGSDFLYNNKLILNCANKSVGRQIAPDVFWELIIDIDKSSCRRRIVNLPIYLQNDLTTSKGNETITDFNIVLPNVNIVKNFSCACKNETINKLNNFIYFSANNADIDDKLDDMLIDDVMTNIYYPQVSISNPSLDSDIVIPRGTIIGKITSPLCKVNDANIPLRLNKNLEANDFDLNNALHVEKLNKVKNSINKNLNKNNSNNLIKNNNLNNKAAEILSNGSLAEINSLKNIEVLYSVYHEINSEEARYDFSPPEKSECNREDEEDLPSVDFWTRETLNAACNIETENDDEKKEVQNLLFEFKEVFSEGEFFSAATLPELSVELTDEVPIFVPQFKLSPTMETAVQEQIDELIRHKLVEPSSSRYNFPVLPVKKRVIQGQGPPKIRIVLDLRLLNLKSIKFEFPLPDISMVLQTIGGFSLYCNMDMANSFWQIPLSEGSRDYMSFSSSKGRYRLTRSPQGFINTAAHFQSCMGQVFGELLFPMSMPVTTVIDGVEHTEEVSRTRFLAYIDDLVAVAENHTILMKILRMALEKGKKYNIKLKLKKCVFSAKKIDLLGHEISPAGIRKQPRYVEKVMEVELPKTVADLLRFMGMANWVSKYVRNFSEVARPLILLQKTDKVSMKQSIEWTPERLESFRRIKELICEDITLAYPLPEETNGPLHLFCDASQFSIGSYICQLQEFTNQNNEVVKEMRVIGNYSCLLDKNQRHYNTREKELCSIRYSLRHFRPYIMGRKIYLWTDHRSLCYMHSMKLINSRLYRTAQEMACYDYTICYIPGRKNNYADLLSRIGYEDMIKNATQLREEKLPEGLTVKLIPGGGDSMVHSLSLQELEWKKEDKKVSKVTQHTEDDIDKLRLELWNYISDNPGHYGINFTPEKRKQFQVYKAKDYPLTDEFLQCFANKKRCIVELYFSNTQPIIFKPFTEVKNDRIVRLQLRGIDHFNLLLPISDNIDPVEDAMFYEQVKEVKPIKSDNVLFYDELNRLYSNKIEECKFSLPIECYSLNNSYERNNSELEQISDSTEDNFWCNHYGKNYSVGSITFGQTQEIKVCALYDSCASLSMMSSSLAQHLDDQGLLIRDTTENLNITGMGGERIQLSIQYVYASPSITTTWSIQNTRWAVMDDDRIPACVIIGFNFLAQNNIILDYNQMKLCSLIGEDTKLGRMHDLKILRNGTAEAVILKRNTFKNEIQIFEEKLPREKISIPSKFLEHFWEDLKNLLDWQENINQDLYCNKTMYNYDKNTIPVDNLNPSNFAKFQNNVDLNNCEINSNTVKETINNKISELSKIKELDFYSNLPTFFVNICNSMTNEFKNLLNEINTNKYDDKEEGIGRFSEEDNSQTIRLLPIKFNWELLNKVKYIDGLKSNNLSIYDHPEHIVRYSDRIEVVPDLELIKEGVCMFQILDEKEISDVEPIIPEEDEEKSYDFSKHPELIVMWNKFNNPKKGQHLSNDKLVKDVFDVPEMTITDGRNFINEQFNIEKRSLNIDSDELENIKKMQDQCEDIRLLRNKIENEEFSEWKNPKLAINNPL</sequence>
<comment type="caution">
    <text evidence="13">The sequence shown here is derived from an EMBL/GenBank/DDBJ whole genome shotgun (WGS) entry which is preliminary data.</text>
</comment>
<dbReference type="GO" id="GO:0004519">
    <property type="term" value="F:endonuclease activity"/>
    <property type="evidence" value="ECO:0007669"/>
    <property type="project" value="UniProtKB-KW"/>
</dbReference>
<dbReference type="Proteomes" id="UP000663887">
    <property type="component" value="Unassembled WGS sequence"/>
</dbReference>
<dbReference type="GO" id="GO:0004190">
    <property type="term" value="F:aspartic-type endopeptidase activity"/>
    <property type="evidence" value="ECO:0007669"/>
    <property type="project" value="UniProtKB-KW"/>
</dbReference>
<evidence type="ECO:0000256" key="2">
    <source>
        <dbReference type="ARBA" id="ARBA00022670"/>
    </source>
</evidence>
<keyword evidence="3" id="KW-0808">Transferase</keyword>
<feature type="coiled-coil region" evidence="10">
    <location>
        <begin position="314"/>
        <end position="363"/>
    </location>
</feature>
<evidence type="ECO:0000256" key="1">
    <source>
        <dbReference type="ARBA" id="ARBA00012493"/>
    </source>
</evidence>
<dbReference type="Gene3D" id="3.30.70.270">
    <property type="match status" value="2"/>
</dbReference>
<evidence type="ECO:0000256" key="10">
    <source>
        <dbReference type="SAM" id="Coils"/>
    </source>
</evidence>
<dbReference type="InterPro" id="IPR000477">
    <property type="entry name" value="RT_dom"/>
</dbReference>
<gene>
    <name evidence="13" type="ORF">XDN619_LOCUS4324</name>
</gene>
<dbReference type="Gene3D" id="2.40.70.10">
    <property type="entry name" value="Acid Proteases"/>
    <property type="match status" value="2"/>
</dbReference>
<dbReference type="PANTHER" id="PTHR33064">
    <property type="entry name" value="POL PROTEIN"/>
    <property type="match status" value="1"/>
</dbReference>
<dbReference type="GO" id="GO:0006508">
    <property type="term" value="P:proteolysis"/>
    <property type="evidence" value="ECO:0007669"/>
    <property type="project" value="UniProtKB-KW"/>
</dbReference>
<dbReference type="CDD" id="cd01647">
    <property type="entry name" value="RT_LTR"/>
    <property type="match status" value="1"/>
</dbReference>
<feature type="coiled-coil region" evidence="10">
    <location>
        <begin position="2346"/>
        <end position="2386"/>
    </location>
</feature>
<feature type="region of interest" description="Disordered" evidence="11">
    <location>
        <begin position="97"/>
        <end position="132"/>
    </location>
</feature>
<reference evidence="13" key="1">
    <citation type="submission" date="2021-02" db="EMBL/GenBank/DDBJ databases">
        <authorList>
            <person name="Nowell W R."/>
        </authorList>
    </citation>
    <scope>NUCLEOTIDE SEQUENCE</scope>
</reference>
<evidence type="ECO:0000313" key="14">
    <source>
        <dbReference type="Proteomes" id="UP000663887"/>
    </source>
</evidence>
<keyword evidence="4" id="KW-0548">Nucleotidyltransferase</keyword>
<evidence type="ECO:0000256" key="9">
    <source>
        <dbReference type="ARBA" id="ARBA00022918"/>
    </source>
</evidence>
<feature type="domain" description="Reverse transcriptase" evidence="12">
    <location>
        <begin position="1227"/>
        <end position="1435"/>
    </location>
</feature>
<dbReference type="SUPFAM" id="SSF56672">
    <property type="entry name" value="DNA/RNA polymerases"/>
    <property type="match status" value="1"/>
</dbReference>
<dbReference type="PANTHER" id="PTHR33064:SF37">
    <property type="entry name" value="RIBONUCLEASE H"/>
    <property type="match status" value="1"/>
</dbReference>
<keyword evidence="7" id="KW-0255">Endonuclease</keyword>
<evidence type="ECO:0000313" key="13">
    <source>
        <dbReference type="EMBL" id="CAF2021346.1"/>
    </source>
</evidence>
<keyword evidence="5" id="KW-0540">Nuclease</keyword>
<evidence type="ECO:0000256" key="6">
    <source>
        <dbReference type="ARBA" id="ARBA00022750"/>
    </source>
</evidence>
<keyword evidence="2" id="KW-0645">Protease</keyword>
<proteinExistence type="predicted"/>
<dbReference type="GO" id="GO:0003964">
    <property type="term" value="F:RNA-directed DNA polymerase activity"/>
    <property type="evidence" value="ECO:0007669"/>
    <property type="project" value="UniProtKB-KW"/>
</dbReference>